<dbReference type="InterPro" id="IPR045050">
    <property type="entry name" value="Synaptotagmin_plant"/>
</dbReference>
<organism evidence="2 3">
    <name type="scientific">Vitis vinifera</name>
    <name type="common">Grape</name>
    <dbReference type="NCBI Taxonomy" id="29760"/>
    <lineage>
        <taxon>Eukaryota</taxon>
        <taxon>Viridiplantae</taxon>
        <taxon>Streptophyta</taxon>
        <taxon>Embryophyta</taxon>
        <taxon>Tracheophyta</taxon>
        <taxon>Spermatophyta</taxon>
        <taxon>Magnoliopsida</taxon>
        <taxon>eudicotyledons</taxon>
        <taxon>Gunneridae</taxon>
        <taxon>Pentapetalae</taxon>
        <taxon>rosids</taxon>
        <taxon>Vitales</taxon>
        <taxon>Vitaceae</taxon>
        <taxon>Viteae</taxon>
        <taxon>Vitis</taxon>
    </lineage>
</organism>
<dbReference type="EMBL" id="CP126655">
    <property type="protein sequence ID" value="WJZ93122.1"/>
    <property type="molecule type" value="Genomic_DNA"/>
</dbReference>
<accession>A0ABY9CDI3</accession>
<evidence type="ECO:0000313" key="3">
    <source>
        <dbReference type="Proteomes" id="UP001227230"/>
    </source>
</evidence>
<gene>
    <name evidence="2" type="ORF">VitviT2T_012083</name>
</gene>
<dbReference type="Pfam" id="PF00168">
    <property type="entry name" value="C2"/>
    <property type="match status" value="1"/>
</dbReference>
<keyword evidence="3" id="KW-1185">Reference proteome</keyword>
<name>A0ABY9CDI3_VITVI</name>
<dbReference type="Proteomes" id="UP001227230">
    <property type="component" value="Chromosome 8"/>
</dbReference>
<dbReference type="PROSITE" id="PS50004">
    <property type="entry name" value="C2"/>
    <property type="match status" value="1"/>
</dbReference>
<dbReference type="PANTHER" id="PTHR10774">
    <property type="entry name" value="EXTENDED SYNAPTOTAGMIN-RELATED"/>
    <property type="match status" value="1"/>
</dbReference>
<dbReference type="InterPro" id="IPR000008">
    <property type="entry name" value="C2_dom"/>
</dbReference>
<reference evidence="2 3" key="1">
    <citation type="journal article" date="2023" name="Hortic Res">
        <title>The complete reference genome for grapevine (Vitis vinifera L.) genetics and breeding.</title>
        <authorList>
            <person name="Shi X."/>
            <person name="Cao S."/>
            <person name="Wang X."/>
            <person name="Huang S."/>
            <person name="Wang Y."/>
            <person name="Liu Z."/>
            <person name="Liu W."/>
            <person name="Leng X."/>
            <person name="Peng Y."/>
            <person name="Wang N."/>
            <person name="Wang Y."/>
            <person name="Ma Z."/>
            <person name="Xu X."/>
            <person name="Zhang F."/>
            <person name="Xue H."/>
            <person name="Zhong H."/>
            <person name="Wang Y."/>
            <person name="Zhang K."/>
            <person name="Velt A."/>
            <person name="Avia K."/>
            <person name="Holtgrawe D."/>
            <person name="Grimplet J."/>
            <person name="Matus J.T."/>
            <person name="Ware D."/>
            <person name="Wu X."/>
            <person name="Wang H."/>
            <person name="Liu C."/>
            <person name="Fang Y."/>
            <person name="Rustenholz C."/>
            <person name="Cheng Z."/>
            <person name="Xiao H."/>
            <person name="Zhou Y."/>
        </authorList>
    </citation>
    <scope>NUCLEOTIDE SEQUENCE [LARGE SCALE GENOMIC DNA]</scope>
    <source>
        <strain evidence="3">cv. Pinot noir / PN40024</strain>
        <tissue evidence="2">Leaf</tissue>
    </source>
</reference>
<protein>
    <recommendedName>
        <fullName evidence="1">C2 domain-containing protein</fullName>
    </recommendedName>
</protein>
<dbReference type="SUPFAM" id="SSF49562">
    <property type="entry name" value="C2 domain (Calcium/lipid-binding domain, CaLB)"/>
    <property type="match status" value="1"/>
</dbReference>
<sequence>MHDKLGMQVVPLRLLTPNMTKQFTLDLLKNTNPNDPHNKKYRGKIVVEMTFNPFKEDSERFSGLLNEHMRNDSGGERATEDVPSSGAGLLLVVIQGAEHVEGKHHNNPYAIILFKGERKNTKLIKKTRDPCWNEEFEFMLEEAPVKEKIHIEVMSKRKGFGFSFKESLGHVDIDLIDVVHNGHINKKYNLIRSKHGVIHVGLRWKVT</sequence>
<feature type="domain" description="C2" evidence="1">
    <location>
        <begin position="71"/>
        <end position="188"/>
    </location>
</feature>
<proteinExistence type="predicted"/>
<dbReference type="Gene3D" id="2.60.40.150">
    <property type="entry name" value="C2 domain"/>
    <property type="match status" value="1"/>
</dbReference>
<dbReference type="CDD" id="cd00030">
    <property type="entry name" value="C2"/>
    <property type="match status" value="1"/>
</dbReference>
<dbReference type="PANTHER" id="PTHR10774:SF217">
    <property type="entry name" value="OS06G0685300 PROTEIN"/>
    <property type="match status" value="1"/>
</dbReference>
<dbReference type="InterPro" id="IPR035892">
    <property type="entry name" value="C2_domain_sf"/>
</dbReference>
<evidence type="ECO:0000259" key="1">
    <source>
        <dbReference type="PROSITE" id="PS50004"/>
    </source>
</evidence>
<dbReference type="SMART" id="SM00239">
    <property type="entry name" value="C2"/>
    <property type="match status" value="1"/>
</dbReference>
<evidence type="ECO:0000313" key="2">
    <source>
        <dbReference type="EMBL" id="WJZ93122.1"/>
    </source>
</evidence>